<feature type="compositionally biased region" description="Polar residues" evidence="1">
    <location>
        <begin position="369"/>
        <end position="393"/>
    </location>
</feature>
<dbReference type="InterPro" id="IPR037847">
    <property type="entry name" value="GRAMDC4"/>
</dbReference>
<evidence type="ECO:0000256" key="1">
    <source>
        <dbReference type="SAM" id="MobiDB-lite"/>
    </source>
</evidence>
<feature type="compositionally biased region" description="Polar residues" evidence="1">
    <location>
        <begin position="314"/>
        <end position="329"/>
    </location>
</feature>
<name>A0A2A2KT48_9BILA</name>
<organism evidence="4 5">
    <name type="scientific">Diploscapter pachys</name>
    <dbReference type="NCBI Taxonomy" id="2018661"/>
    <lineage>
        <taxon>Eukaryota</taxon>
        <taxon>Metazoa</taxon>
        <taxon>Ecdysozoa</taxon>
        <taxon>Nematoda</taxon>
        <taxon>Chromadorea</taxon>
        <taxon>Rhabditida</taxon>
        <taxon>Rhabditina</taxon>
        <taxon>Rhabditomorpha</taxon>
        <taxon>Rhabditoidea</taxon>
        <taxon>Rhabditidae</taxon>
        <taxon>Diploscapter</taxon>
    </lineage>
</organism>
<dbReference type="PANTHER" id="PTHR37402:SF1">
    <property type="entry name" value="GRAM DOMAIN-CONTAINING PROTEIN 4"/>
    <property type="match status" value="1"/>
</dbReference>
<dbReference type="STRING" id="2018661.A0A2A2KT48"/>
<sequence length="540" mass="61686">MRELRREQRRDRSSPITEENMDTSSITDVMRKNYDIVSALADINTEDQPRNNKRRRASLGLGQIMRGRHPNTRPIMLRDHNPYNKYGNVDAESASIASSESNISDYEPETRSERWRHDVRQFLNDLVNALENPRDERKVSTVFDRKLSVVVLRRDLSRCYTALQPIFETLAALYDLILWKNPMMTLLLALGLLGFAADILEKLESLLTWRNITVSTHFCYLLVYWLAWSALFNTGTCLGACALAFGVRLFVTTYLFDRFPKLRVKLGTYEYFYRNLPLAGEQMHKSVSSSSSSGRQASESLTSMNSARKERPSSFPTSNNQRSMSITRNSAPVVDGEVFESRLGANFNLNPESTITLLMHNMNRESTHKLSTTSHPNLPQNASTSNFSERRTSVQMTSDICSSSPDEDDLLEEKPVFEQNPILEHIVAFRSCVMNEKEKIFPKGITAGTLYLTDSALIFRSKNTNDRTEEIILFTDVKNVKKIQSLRSLSVLTGTRKSIEITVAERRKPLQFVGLAKRDEFVTRLEVMIRQAGAEHVNFY</sequence>
<dbReference type="GO" id="GO:0034164">
    <property type="term" value="P:negative regulation of toll-like receptor 9 signaling pathway"/>
    <property type="evidence" value="ECO:0007669"/>
    <property type="project" value="TreeGrafter"/>
</dbReference>
<dbReference type="OrthoDB" id="1708389at2759"/>
<dbReference type="InterPro" id="IPR004182">
    <property type="entry name" value="GRAM"/>
</dbReference>
<feature type="transmembrane region" description="Helical" evidence="2">
    <location>
        <begin position="183"/>
        <end position="200"/>
    </location>
</feature>
<reference evidence="4 5" key="1">
    <citation type="journal article" date="2017" name="Curr. Biol.">
        <title>Genome architecture and evolution of a unichromosomal asexual nematode.</title>
        <authorList>
            <person name="Fradin H."/>
            <person name="Zegar C."/>
            <person name="Gutwein M."/>
            <person name="Lucas J."/>
            <person name="Kovtun M."/>
            <person name="Corcoran D."/>
            <person name="Baugh L.R."/>
            <person name="Kiontke K."/>
            <person name="Gunsalus K."/>
            <person name="Fitch D.H."/>
            <person name="Piano F."/>
        </authorList>
    </citation>
    <scope>NUCLEOTIDE SEQUENCE [LARGE SCALE GENOMIC DNA]</scope>
    <source>
        <strain evidence="4">PF1309</strain>
    </source>
</reference>
<dbReference type="Pfam" id="PF02893">
    <property type="entry name" value="GRAM"/>
    <property type="match status" value="1"/>
</dbReference>
<dbReference type="InterPro" id="IPR011993">
    <property type="entry name" value="PH-like_dom_sf"/>
</dbReference>
<dbReference type="Proteomes" id="UP000218231">
    <property type="component" value="Unassembled WGS sequence"/>
</dbReference>
<comment type="caution">
    <text evidence="4">The sequence shown here is derived from an EMBL/GenBank/DDBJ whole genome shotgun (WGS) entry which is preliminary data.</text>
</comment>
<feature type="compositionally biased region" description="Low complexity" evidence="1">
    <location>
        <begin position="286"/>
        <end position="300"/>
    </location>
</feature>
<dbReference type="Gene3D" id="2.30.29.30">
    <property type="entry name" value="Pleckstrin-homology domain (PH domain)/Phosphotyrosine-binding domain (PTB)"/>
    <property type="match status" value="1"/>
</dbReference>
<gene>
    <name evidence="4" type="ORF">WR25_05532</name>
</gene>
<proteinExistence type="predicted"/>
<keyword evidence="2" id="KW-0812">Transmembrane</keyword>
<feature type="domain" description="GRAM" evidence="3">
    <location>
        <begin position="423"/>
        <end position="532"/>
    </location>
</feature>
<evidence type="ECO:0000313" key="5">
    <source>
        <dbReference type="Proteomes" id="UP000218231"/>
    </source>
</evidence>
<feature type="region of interest" description="Disordered" evidence="1">
    <location>
        <begin position="286"/>
        <end position="329"/>
    </location>
</feature>
<feature type="compositionally biased region" description="Polar residues" evidence="1">
    <location>
        <begin position="14"/>
        <end position="25"/>
    </location>
</feature>
<dbReference type="EMBL" id="LIAE01007788">
    <property type="protein sequence ID" value="PAV76997.1"/>
    <property type="molecule type" value="Genomic_DNA"/>
</dbReference>
<feature type="region of interest" description="Disordered" evidence="1">
    <location>
        <begin position="1"/>
        <end position="25"/>
    </location>
</feature>
<dbReference type="GO" id="GO:0006915">
    <property type="term" value="P:apoptotic process"/>
    <property type="evidence" value="ECO:0007669"/>
    <property type="project" value="InterPro"/>
</dbReference>
<keyword evidence="5" id="KW-1185">Reference proteome</keyword>
<keyword evidence="2" id="KW-1133">Transmembrane helix</keyword>
<dbReference type="AlphaFoldDB" id="A0A2A2KT48"/>
<accession>A0A2A2KT48</accession>
<feature type="transmembrane region" description="Helical" evidence="2">
    <location>
        <begin position="237"/>
        <end position="256"/>
    </location>
</feature>
<feature type="transmembrane region" description="Helical" evidence="2">
    <location>
        <begin position="212"/>
        <end position="231"/>
    </location>
</feature>
<dbReference type="PANTHER" id="PTHR37402">
    <property type="entry name" value="GRAM DOMAIN-CONTAINING PROTEIN 4"/>
    <property type="match status" value="1"/>
</dbReference>
<evidence type="ECO:0000313" key="4">
    <source>
        <dbReference type="EMBL" id="PAV76997.1"/>
    </source>
</evidence>
<feature type="compositionally biased region" description="Basic and acidic residues" evidence="1">
    <location>
        <begin position="1"/>
        <end position="13"/>
    </location>
</feature>
<keyword evidence="2" id="KW-0472">Membrane</keyword>
<evidence type="ECO:0000256" key="2">
    <source>
        <dbReference type="SAM" id="Phobius"/>
    </source>
</evidence>
<feature type="region of interest" description="Disordered" evidence="1">
    <location>
        <begin position="367"/>
        <end position="393"/>
    </location>
</feature>
<evidence type="ECO:0000259" key="3">
    <source>
        <dbReference type="Pfam" id="PF02893"/>
    </source>
</evidence>
<protein>
    <recommendedName>
        <fullName evidence="3">GRAM domain-containing protein</fullName>
    </recommendedName>
</protein>